<dbReference type="Gene3D" id="3.30.559.10">
    <property type="entry name" value="Chloramphenicol acetyltransferase-like domain"/>
    <property type="match status" value="4"/>
</dbReference>
<feature type="domain" description="Carrier" evidence="8">
    <location>
        <begin position="2008"/>
        <end position="2083"/>
    </location>
</feature>
<dbReference type="NCBIfam" id="TIGR01720">
    <property type="entry name" value="NRPS-para261"/>
    <property type="match status" value="1"/>
</dbReference>
<dbReference type="SUPFAM" id="SSF47336">
    <property type="entry name" value="ACP-like"/>
    <property type="match status" value="3"/>
</dbReference>
<dbReference type="InterPro" id="IPR020806">
    <property type="entry name" value="PKS_PP-bd"/>
</dbReference>
<dbReference type="FunFam" id="2.30.38.10:FF:000001">
    <property type="entry name" value="Non-ribosomal peptide synthetase PvdI"/>
    <property type="match status" value="3"/>
</dbReference>
<dbReference type="GO" id="GO:0017000">
    <property type="term" value="P:antibiotic biosynthetic process"/>
    <property type="evidence" value="ECO:0007669"/>
    <property type="project" value="UniProtKB-KW"/>
</dbReference>
<reference evidence="9" key="2">
    <citation type="submission" date="2020-09" db="EMBL/GenBank/DDBJ databases">
        <authorList>
            <person name="Sun Q."/>
            <person name="Ohkuma M."/>
        </authorList>
    </citation>
    <scope>NUCLEOTIDE SEQUENCE</scope>
    <source>
        <strain evidence="9">JCM 4477</strain>
    </source>
</reference>
<dbReference type="PANTHER" id="PTHR45527:SF14">
    <property type="entry name" value="PLIPASTATIN SYNTHASE SUBUNIT B"/>
    <property type="match status" value="1"/>
</dbReference>
<dbReference type="NCBIfam" id="NF003417">
    <property type="entry name" value="PRK04813.1"/>
    <property type="match status" value="3"/>
</dbReference>
<dbReference type="Gene3D" id="3.40.50.12780">
    <property type="entry name" value="N-terminal domain of ligase-like"/>
    <property type="match status" value="1"/>
</dbReference>
<sequence>MNNSALAEVWPLSPLQEGLLFHAQYDERARDVYVGQHAVHLDGPLDPAVLRASWEALLRRHANLRAAFPRRRAGAPVQMIVRAPALPWREADLSDRPLPEAEAEADRLATEERARGFDLAVPPLLRLLLIRLDGSRYRLLVTMHHIVLDGWSLPVLFHELSQVYAAGGDPSGLPPVASYRDYLAWLNRQDQDAARAAWAEALAGITEPTLLVPAGQDTPAPVLPHHLSTRTGQALAGRLRDTARTLGLTLNTVVQGAWAQLLGTLTGRTDVVFGATVAGRPAELPGVERMLGLFINTLPVRVTLDPARPLTDTLAEVQSRQSGLLAHQHLGLAEVQRAAGPGATFDTLIVYENFPGDPSAQHVPGGLNITQVGGDDASHYPLTLVVSPGDDMELRLDYRPGLFDEESARGLLDRLVSVLAQFTADPRQRTGTVELLSAAERRLVVREWNDTRRAVPGGSLVELFEAQVGRTPGAVAVVGRGVSWTYAEVNARANGVAYGLIERGVGPESLVGVRLERSAELVPVLLGVLKAGAAYVPLDPGLPEVRRETIAAEAGVSVVLTDADVFEPVDADPGVRVPSEALAYVMYTSGSTGVPKGVAVTHRNVVAFCLDAAWRADVVECVLFQANHAFDASTYELWVPLLHGGKLVVLAPGDTGASERGALIAEHGVTNVHATAGLFRVLAEQSPEIFAGVREVSTGGDVVSASAIRALLAAHPDLVVRTTYGPTENTAFTTQLPFTAGDEIPAAVPIGRPMDNTRTYVLDEFLRPVPPGVAGELYLAGEGVARGYAGRPGLTAERFVACPFEESGRMYRTGDLTRWSKDGVLEFVGRADEQVKIRGFRIEPAEVETVLTTHENVVQAAVIAREDQPGVKRLVAYVVGETDETELRRYVADRLPDYMVPAAFVPVAAIPLTKNGKLDRAALPAPDLAGRTTGRAPATPTEEILCGLFAEVLGLEQVGADDSFFDLGGDSLLAMRLIARVRSVLDAEVSVRELFTARTVAELGRLVRAGQTGGRAALAPVERPRTLPLSYAQQRMWFLNRLEAAGAGAGYNVPLALRLTGELDVPALDAALGDVADRHESLRTRYPHDEGVPRQEVLSGAEGRPRLRTDEVSEEALRPALAEELGRGFDLSSELPWRARLLTVSPTESVLVIVAHHIAVDGWSMGLLLSDLGTAYAARVHGSAPSWAPLPVQYADYALWEREVLGGLDDPGSLLSGQLGHWRQTLAGLPDELPLPTDRPRPAVASFRGGSVPIAVDARTHARLAAVAQRGGGTVFMVAQAALALLLARMGAGSDIPVGTVVAGRGDPATEDLVGCFLNTLVLRTDVGGDPSFTELLARVRDTDLAAYAHQDLPFELLVDELNPPRSLARHPLVQVVLNFQNIPRGEEPLRLPGLRVTAVPPDEGTAARFDLSVTLGERRDADGAPAGLVGDIQYAADLFDEPTVHALAARLVRVLEQVAADPAVTVGEVDILDDEERLRVTRRLADRPVPETSLPELFEQWVVRDPSATAVTCDGTALSYAALDARANRLAHELIGRGIGPESRVAVVMERSADLVTALLGIVKAGAAYVPVDPGYPAERIAYTLADARPSLVLCTTTTTPADTAGITTLVWDTPATAAALAARPATAPTDADRRAPLRPGHPAYVIYTSGSTGRPKGVTIPHANVVRLLTETRQWFGFGPDDTWTLFHSYAFDFSVWEIWGALLHGGRLVVVPHRTSRTPHRFLELLAAERVTVLNQTPSAFAQLMAADAEHPRDDLALRYVVFGGEPLEPGGLTDWYRRHPDPVLVNMYGITETTVHVTYQPLDAELCAARPGSVIGGPIPDLGVHVLDDWLRPVPPGVTGELYVTGRGLARGYLDRPGLTAERFVACPFTGGRMYRSGDLARYRADGTLEHLGRADHQIQLRGFRVEPGEVEAALTAHDQVGQAAVIAREESGTRRLVAYVVPRSGAGPVDGAELRAFAATRLPEHMVPAAVVPMDALPVTVNGKLDRAALPAPDFAGLARGRAPRTPTEEVLCGLFGEILGLARVGASDSFFDLGGDSLLAMRLLARVRAALDTEIGIRELFAAPTVEALARLAEESHGTTRTALVPRARQDALPLSYAQQRMWLLNQLEEPERSAAYNVSSVLRLSGDLDVPALEAALGDLADRHESLRTVFPESHGTPRQEITGDRPPLRTEPATETDVAQIIADETGRGFDLTAELPWRVRLLTVSPVESVLVIVAHHIAVDGVSMGVLARDLGEAYAARCAGRAPEWEPLPVQYADYALWQREALGDLQDTDSVISQQLGYWRTALAGIPEELPLPADRPRPSASSFRGSAVPVEVDAETHALLSELARRHGVTMFMVAQAALAVLLSKVGAGTDIPLGTAVAGRNEAAVESMVGFFVNTLVLRTDVSGDPSFAELLGRVRETDLAAYAHQDVPFERLVEDLNPARSLSRHPLFQVMLAVDDAEGQGEPWTLPGLDVTPMTGGATAVAKFDLSVHLEYRHGDGAAAGIAGVIQYAVDLFDEATARGLAARLVRVLEQVAVDPGVRVGGVEVVSDAERRLVVREWNDTRRVVPGGSLVELFEAQVGRTPGAVAVVGRGVSWTYAEVNARANGVAYGLIERGVGPESLVGVRLERSAELIPVLLGVLKAGAAYVPLDPGLPEVRREAIAAEAGVSVVLTDADVFEPVDADPGVRVPSEALAYVMYTSGSSGVPKGVAVTHRNVVAFCQDRAWTDEVVECVLFQANHAFDASTYEIWVPLLRGGRLVVAPAGDIDAAERGALIAEHGVTNVHATAGLFRVLAEQSPEIFAGVREVSTGGDVVSASAIRALLAAHPDLVVRTTYGPTENTAFTTHLPFTAGDEIPAAVPIGRPMDNTRTYVLDEFLRPVAPGVAGELYVAGEGVARGYAGRPGLSAERFVACPFEESGRMYRTGDLARWSKDGVLEFVGRADEQVKIRGFRIEPAEVEAVLSAHAGVRQAAVIAREDQPGVKRLVAYVVGEADEPALREWVTERLPEYMVPSAFVTLDAIPLTRNGKLDRAALPAPGLAGRTASRAPATPTEELLCGLFAEVLGLERVGAEDSFFTLGGDSVMSILVVSKARSAGVVITARQVFEHRTPAALARVAELADEAAEQPEDVATGTVPLTPGMLEVKERSGAAALTGAFCQSTVVSTPADLTLERLEQALRTLMDRHDMLRARLVTPDDGAWTLEVPSATEATSVARTDAAGLDAEAFDRLVDARSWDAVAEIDAAAGAMLRAVWFDAGPDAPGRLLLVAHHLVTDGVSWRILLRDLAAAYADPGTELPRTGASFRHWARHLAAQAVSRRRVDELPEWQRLLTGPNPVLGSRPLDPRRDTVAAGTHRAARTLPESATAALLDRIPADFQTGTDEVLLAGLVAAVTEWRRRRGAGTGGGLLVDIEDHGREPLTADLDVTGTVGWFTGSHPARLDIGAADLFGVRSGKAAVGLLLKRVREQLRAVPGDGLGFGLLRYLNPATAPVLAALPTARIGFNYLGRTAIDATPEEAGKADSVTLWQPVGEAALGGAAEADTAAAHELDASALVRDQAAGSALDLALTCPSGLFTESELAELADGWVAMLTGIAAHVTDEDGPGHTPSDFALVSLEQDQIDEIAGQFLGESDQAGPWSFGQTR</sequence>
<evidence type="ECO:0000256" key="2">
    <source>
        <dbReference type="ARBA" id="ARBA00006432"/>
    </source>
</evidence>
<keyword evidence="5" id="KW-0677">Repeat</keyword>
<dbReference type="Pfam" id="PF00668">
    <property type="entry name" value="Condensation"/>
    <property type="match status" value="4"/>
</dbReference>
<feature type="region of interest" description="Disordered" evidence="7">
    <location>
        <begin position="2160"/>
        <end position="2181"/>
    </location>
</feature>
<dbReference type="Pfam" id="PF00501">
    <property type="entry name" value="AMP-binding"/>
    <property type="match status" value="3"/>
</dbReference>
<dbReference type="InterPro" id="IPR006162">
    <property type="entry name" value="Ppantetheine_attach_site"/>
</dbReference>
<dbReference type="InterPro" id="IPR001242">
    <property type="entry name" value="Condensation_dom"/>
</dbReference>
<protein>
    <submittedName>
        <fullName evidence="9">Non-ribosomal peptide synthetase</fullName>
    </submittedName>
</protein>
<organism evidence="9 10">
    <name type="scientific">Streptomyces fumanus</name>
    <dbReference type="NCBI Taxonomy" id="67302"/>
    <lineage>
        <taxon>Bacteria</taxon>
        <taxon>Bacillati</taxon>
        <taxon>Actinomycetota</taxon>
        <taxon>Actinomycetes</taxon>
        <taxon>Kitasatosporales</taxon>
        <taxon>Streptomycetaceae</taxon>
        <taxon>Streptomyces</taxon>
    </lineage>
</organism>
<dbReference type="PROSITE" id="PS00455">
    <property type="entry name" value="AMP_BINDING"/>
    <property type="match status" value="3"/>
</dbReference>
<dbReference type="Proteomes" id="UP000630718">
    <property type="component" value="Unassembled WGS sequence"/>
</dbReference>
<dbReference type="FunFam" id="1.10.1200.10:FF:000005">
    <property type="entry name" value="Nonribosomal peptide synthetase 1"/>
    <property type="match status" value="1"/>
</dbReference>
<comment type="similarity">
    <text evidence="2">Belongs to the ATP-dependent AMP-binding enzyme family.</text>
</comment>
<evidence type="ECO:0000313" key="9">
    <source>
        <dbReference type="EMBL" id="GHF35300.1"/>
    </source>
</evidence>
<dbReference type="Gene3D" id="3.30.300.30">
    <property type="match status" value="3"/>
</dbReference>
<dbReference type="InterPro" id="IPR042099">
    <property type="entry name" value="ANL_N_sf"/>
</dbReference>
<dbReference type="NCBIfam" id="TIGR01733">
    <property type="entry name" value="AA-adenyl-dom"/>
    <property type="match status" value="3"/>
</dbReference>
<comment type="cofactor">
    <cofactor evidence="1">
        <name>pantetheine 4'-phosphate</name>
        <dbReference type="ChEBI" id="CHEBI:47942"/>
    </cofactor>
</comment>
<dbReference type="Pfam" id="PF00550">
    <property type="entry name" value="PP-binding"/>
    <property type="match status" value="3"/>
</dbReference>
<dbReference type="InterPro" id="IPR023213">
    <property type="entry name" value="CAT-like_dom_sf"/>
</dbReference>
<dbReference type="FunFam" id="3.30.300.30:FF:000010">
    <property type="entry name" value="Enterobactin synthetase component F"/>
    <property type="match status" value="3"/>
</dbReference>
<dbReference type="CDD" id="cd19540">
    <property type="entry name" value="LCL_NRPS-like"/>
    <property type="match status" value="2"/>
</dbReference>
<dbReference type="GO" id="GO:0005829">
    <property type="term" value="C:cytosol"/>
    <property type="evidence" value="ECO:0007669"/>
    <property type="project" value="TreeGrafter"/>
</dbReference>
<feature type="domain" description="Carrier" evidence="8">
    <location>
        <begin position="3041"/>
        <end position="3115"/>
    </location>
</feature>
<dbReference type="RefSeq" id="WP_190208594.1">
    <property type="nucleotide sequence ID" value="NZ_BNBI01000026.1"/>
</dbReference>
<dbReference type="InterPro" id="IPR000873">
    <property type="entry name" value="AMP-dep_synth/lig_dom"/>
</dbReference>
<dbReference type="EMBL" id="BNBI01000026">
    <property type="protein sequence ID" value="GHF35300.1"/>
    <property type="molecule type" value="Genomic_DNA"/>
</dbReference>
<dbReference type="Gene3D" id="1.10.1200.10">
    <property type="entry name" value="ACP-like"/>
    <property type="match status" value="3"/>
</dbReference>
<dbReference type="Gene3D" id="3.30.559.30">
    <property type="entry name" value="Nonribosomal peptide synthetase, condensation domain"/>
    <property type="match status" value="4"/>
</dbReference>
<dbReference type="GO" id="GO:0044550">
    <property type="term" value="P:secondary metabolite biosynthetic process"/>
    <property type="evidence" value="ECO:0007669"/>
    <property type="project" value="UniProtKB-ARBA"/>
</dbReference>
<evidence type="ECO:0000256" key="3">
    <source>
        <dbReference type="ARBA" id="ARBA00022450"/>
    </source>
</evidence>
<dbReference type="Gene3D" id="2.30.38.10">
    <property type="entry name" value="Luciferase, Domain 3"/>
    <property type="match status" value="2"/>
</dbReference>
<dbReference type="InterPro" id="IPR025110">
    <property type="entry name" value="AMP-bd_C"/>
</dbReference>
<dbReference type="Pfam" id="PF13193">
    <property type="entry name" value="AMP-binding_C"/>
    <property type="match status" value="3"/>
</dbReference>
<evidence type="ECO:0000259" key="8">
    <source>
        <dbReference type="PROSITE" id="PS50075"/>
    </source>
</evidence>
<proteinExistence type="inferred from homology"/>
<keyword evidence="10" id="KW-1185">Reference proteome</keyword>
<dbReference type="FunFam" id="3.40.50.980:FF:000001">
    <property type="entry name" value="Non-ribosomal peptide synthetase"/>
    <property type="match status" value="1"/>
</dbReference>
<dbReference type="GO" id="GO:0072330">
    <property type="term" value="P:monocarboxylic acid biosynthetic process"/>
    <property type="evidence" value="ECO:0007669"/>
    <property type="project" value="UniProtKB-ARBA"/>
</dbReference>
<dbReference type="InterPro" id="IPR010060">
    <property type="entry name" value="NRPS_synth"/>
</dbReference>
<evidence type="ECO:0000256" key="4">
    <source>
        <dbReference type="ARBA" id="ARBA00022553"/>
    </source>
</evidence>
<feature type="compositionally biased region" description="Basic and acidic residues" evidence="7">
    <location>
        <begin position="2163"/>
        <end position="2176"/>
    </location>
</feature>
<evidence type="ECO:0000256" key="6">
    <source>
        <dbReference type="ARBA" id="ARBA00023194"/>
    </source>
</evidence>
<dbReference type="SUPFAM" id="SSF52777">
    <property type="entry name" value="CoA-dependent acyltransferases"/>
    <property type="match status" value="8"/>
</dbReference>
<comment type="caution">
    <text evidence="9">The sequence shown here is derived from an EMBL/GenBank/DDBJ whole genome shotgun (WGS) entry which is preliminary data.</text>
</comment>
<name>A0A919AZU5_9ACTN</name>
<dbReference type="GO" id="GO:0003824">
    <property type="term" value="F:catalytic activity"/>
    <property type="evidence" value="ECO:0007669"/>
    <property type="project" value="UniProtKB-KW"/>
</dbReference>
<evidence type="ECO:0000256" key="5">
    <source>
        <dbReference type="ARBA" id="ARBA00022737"/>
    </source>
</evidence>
<reference evidence="9" key="1">
    <citation type="journal article" date="2014" name="Int. J. Syst. Evol. Microbiol.">
        <title>Complete genome sequence of Corynebacterium casei LMG S-19264T (=DSM 44701T), isolated from a smear-ripened cheese.</title>
        <authorList>
            <consortium name="US DOE Joint Genome Institute (JGI-PGF)"/>
            <person name="Walter F."/>
            <person name="Albersmeier A."/>
            <person name="Kalinowski J."/>
            <person name="Ruckert C."/>
        </authorList>
    </citation>
    <scope>NUCLEOTIDE SEQUENCE</scope>
    <source>
        <strain evidence="9">JCM 4477</strain>
    </source>
</reference>
<dbReference type="GO" id="GO:0031177">
    <property type="term" value="F:phosphopantetheine binding"/>
    <property type="evidence" value="ECO:0007669"/>
    <property type="project" value="InterPro"/>
</dbReference>
<dbReference type="InterPro" id="IPR009081">
    <property type="entry name" value="PP-bd_ACP"/>
</dbReference>
<evidence type="ECO:0000256" key="1">
    <source>
        <dbReference type="ARBA" id="ARBA00001957"/>
    </source>
</evidence>
<dbReference type="SMART" id="SM00823">
    <property type="entry name" value="PKS_PP"/>
    <property type="match status" value="3"/>
</dbReference>
<dbReference type="InterPro" id="IPR010071">
    <property type="entry name" value="AA_adenyl_dom"/>
</dbReference>
<gene>
    <name evidence="9" type="ORF">GCM10018772_70860</name>
</gene>
<dbReference type="InterPro" id="IPR036736">
    <property type="entry name" value="ACP-like_sf"/>
</dbReference>
<evidence type="ECO:0000256" key="7">
    <source>
        <dbReference type="SAM" id="MobiDB-lite"/>
    </source>
</evidence>
<keyword evidence="6" id="KW-0045">Antibiotic biosynthesis</keyword>
<dbReference type="CDD" id="cd12117">
    <property type="entry name" value="A_NRPS_Srf_like"/>
    <property type="match status" value="2"/>
</dbReference>
<feature type="domain" description="Carrier" evidence="8">
    <location>
        <begin position="936"/>
        <end position="1011"/>
    </location>
</feature>
<dbReference type="FunFam" id="3.40.50.980:FF:000002">
    <property type="entry name" value="Enterobactin synthetase component F"/>
    <property type="match status" value="1"/>
</dbReference>
<dbReference type="PANTHER" id="PTHR45527">
    <property type="entry name" value="NONRIBOSOMAL PEPTIDE SYNTHETASE"/>
    <property type="match status" value="1"/>
</dbReference>
<dbReference type="CDD" id="cd17643">
    <property type="entry name" value="A_NRPS_Cytc1-like"/>
    <property type="match status" value="1"/>
</dbReference>
<dbReference type="PROSITE" id="PS50075">
    <property type="entry name" value="CARRIER"/>
    <property type="match status" value="3"/>
</dbReference>
<dbReference type="CDD" id="cd19543">
    <property type="entry name" value="DCL_NRPS"/>
    <property type="match status" value="1"/>
</dbReference>
<dbReference type="FunFam" id="3.40.50.12780:FF:000012">
    <property type="entry name" value="Non-ribosomal peptide synthetase"/>
    <property type="match status" value="1"/>
</dbReference>
<dbReference type="Gene3D" id="3.40.50.980">
    <property type="match status" value="4"/>
</dbReference>
<dbReference type="GO" id="GO:0043041">
    <property type="term" value="P:amino acid activation for nonribosomal peptide biosynthetic process"/>
    <property type="evidence" value="ECO:0007669"/>
    <property type="project" value="TreeGrafter"/>
</dbReference>
<dbReference type="PROSITE" id="PS00012">
    <property type="entry name" value="PHOSPHOPANTETHEINE"/>
    <property type="match status" value="3"/>
</dbReference>
<keyword evidence="4" id="KW-0597">Phosphoprotein</keyword>
<evidence type="ECO:0000313" key="10">
    <source>
        <dbReference type="Proteomes" id="UP000630718"/>
    </source>
</evidence>
<dbReference type="GO" id="GO:0008610">
    <property type="term" value="P:lipid biosynthetic process"/>
    <property type="evidence" value="ECO:0007669"/>
    <property type="project" value="UniProtKB-ARBA"/>
</dbReference>
<keyword evidence="3" id="KW-0596">Phosphopantetheine</keyword>
<dbReference type="SUPFAM" id="SSF56801">
    <property type="entry name" value="Acetyl-CoA synthetase-like"/>
    <property type="match status" value="3"/>
</dbReference>
<dbReference type="InterPro" id="IPR045851">
    <property type="entry name" value="AMP-bd_C_sf"/>
</dbReference>
<dbReference type="InterPro" id="IPR020845">
    <property type="entry name" value="AMP-binding_CS"/>
</dbReference>
<dbReference type="FunFam" id="1.10.1200.10:FF:000016">
    <property type="entry name" value="Non-ribosomal peptide synthase"/>
    <property type="match status" value="2"/>
</dbReference>
<accession>A0A919AZU5</accession>